<dbReference type="STRING" id="360105.CCV52592_0032"/>
<dbReference type="RefSeq" id="WP_011992806.1">
    <property type="nucleotide sequence ID" value="NC_009715.2"/>
</dbReference>
<dbReference type="OrthoDB" id="5363728at2"/>
<proteinExistence type="predicted"/>
<protein>
    <recommendedName>
        <fullName evidence="4">Scaffolding protein</fullName>
    </recommendedName>
</protein>
<feature type="compositionally biased region" description="Basic and acidic residues" evidence="1">
    <location>
        <begin position="42"/>
        <end position="55"/>
    </location>
</feature>
<dbReference type="AlphaFoldDB" id="A7H0U3"/>
<dbReference type="Proteomes" id="UP000006380">
    <property type="component" value="Chromosome"/>
</dbReference>
<organism evidence="2 3">
    <name type="scientific">Campylobacter curvus (strain 525.92)</name>
    <dbReference type="NCBI Taxonomy" id="360105"/>
    <lineage>
        <taxon>Bacteria</taxon>
        <taxon>Pseudomonadati</taxon>
        <taxon>Campylobacterota</taxon>
        <taxon>Epsilonproteobacteria</taxon>
        <taxon>Campylobacterales</taxon>
        <taxon>Campylobacteraceae</taxon>
        <taxon>Campylobacter</taxon>
    </lineage>
</organism>
<evidence type="ECO:0000256" key="1">
    <source>
        <dbReference type="SAM" id="MobiDB-lite"/>
    </source>
</evidence>
<dbReference type="HOGENOM" id="CLU_1193022_0_0_7"/>
<gene>
    <name evidence="2" type="ORF">CCV52592_0032</name>
</gene>
<evidence type="ECO:0000313" key="3">
    <source>
        <dbReference type="Proteomes" id="UP000006380"/>
    </source>
</evidence>
<name>A7H0U3_CAMC5</name>
<dbReference type="EMBL" id="CP000767">
    <property type="protein sequence ID" value="EAU00313.1"/>
    <property type="molecule type" value="Genomic_DNA"/>
</dbReference>
<accession>A7H0U3</accession>
<reference evidence="2" key="1">
    <citation type="submission" date="2016-07" db="EMBL/GenBank/DDBJ databases">
        <title>Comparative genomics of the Campylobacter concisus group.</title>
        <authorList>
            <person name="Miller W.G."/>
            <person name="Yee E."/>
            <person name="Chapman M.H."/>
            <person name="Huynh S."/>
            <person name="Bono J.L."/>
            <person name="On S.L.W."/>
            <person name="StLeger J."/>
            <person name="Foster G."/>
            <person name="Parker C.T."/>
        </authorList>
    </citation>
    <scope>NUCLEOTIDE SEQUENCE</scope>
    <source>
        <strain evidence="2">525.92</strain>
    </source>
</reference>
<dbReference type="KEGG" id="ccv:CCV52592_0032"/>
<feature type="region of interest" description="Disordered" evidence="1">
    <location>
        <begin position="1"/>
        <end position="55"/>
    </location>
</feature>
<keyword evidence="3" id="KW-1185">Reference proteome</keyword>
<sequence>MTENEAIESLVGELAGEQANETQGDQEANAAQGVGEQSAQADTKEGAGVKADEGAKFSPDAMAKAMVEAMKAAEAAKQAPNDANQNQQGGQAAIPANVSLEQQQMLEQLGLSQMQAQINEIVAKQAEAQEQARRQAVFNQNVTQFEKEFPTIKPEELGKFAEANGALDFLGENYNGWKLVAMAMINKAAPQSEPDAIVGNGGGKNEVSAFDRLKKGESVSDLEIGAELLKGF</sequence>
<evidence type="ECO:0000313" key="2">
    <source>
        <dbReference type="EMBL" id="EAU00313.1"/>
    </source>
</evidence>
<evidence type="ECO:0008006" key="4">
    <source>
        <dbReference type="Google" id="ProtNLM"/>
    </source>
</evidence>